<dbReference type="InterPro" id="IPR016135">
    <property type="entry name" value="UBQ-conjugating_enzyme/RWD"/>
</dbReference>
<dbReference type="EMBL" id="CACVKT020002998">
    <property type="protein sequence ID" value="CAC5381128.1"/>
    <property type="molecule type" value="Genomic_DNA"/>
</dbReference>
<dbReference type="CDD" id="cd23816">
    <property type="entry name" value="RWD_RWDD1"/>
    <property type="match status" value="1"/>
</dbReference>
<feature type="region of interest" description="Disordered" evidence="2">
    <location>
        <begin position="211"/>
        <end position="239"/>
    </location>
</feature>
<dbReference type="PROSITE" id="PS50908">
    <property type="entry name" value="RWD"/>
    <property type="match status" value="1"/>
</dbReference>
<feature type="coiled-coil region" evidence="1">
    <location>
        <begin position="106"/>
        <end position="142"/>
    </location>
</feature>
<dbReference type="FunFam" id="3.10.110.10:FF:000075">
    <property type="entry name" value="RWD domain-containing protein (Gir2)"/>
    <property type="match status" value="1"/>
</dbReference>
<evidence type="ECO:0000313" key="4">
    <source>
        <dbReference type="EMBL" id="CAC5381128.1"/>
    </source>
</evidence>
<dbReference type="OrthoDB" id="277175at2759"/>
<dbReference type="Pfam" id="PF05773">
    <property type="entry name" value="RWD"/>
    <property type="match status" value="1"/>
</dbReference>
<dbReference type="InterPro" id="IPR006575">
    <property type="entry name" value="RWD_dom"/>
</dbReference>
<accession>A0A6J8BB20</accession>
<evidence type="ECO:0000259" key="3">
    <source>
        <dbReference type="PROSITE" id="PS50908"/>
    </source>
</evidence>
<dbReference type="Proteomes" id="UP000507470">
    <property type="component" value="Unassembled WGS sequence"/>
</dbReference>
<dbReference type="SUPFAM" id="SSF54495">
    <property type="entry name" value="UBC-like"/>
    <property type="match status" value="1"/>
</dbReference>
<reference evidence="4 5" key="1">
    <citation type="submission" date="2020-06" db="EMBL/GenBank/DDBJ databases">
        <authorList>
            <person name="Li R."/>
            <person name="Bekaert M."/>
        </authorList>
    </citation>
    <scope>NUCLEOTIDE SEQUENCE [LARGE SCALE GENOMIC DNA]</scope>
    <source>
        <strain evidence="5">wild</strain>
    </source>
</reference>
<organism evidence="4 5">
    <name type="scientific">Mytilus coruscus</name>
    <name type="common">Sea mussel</name>
    <dbReference type="NCBI Taxonomy" id="42192"/>
    <lineage>
        <taxon>Eukaryota</taxon>
        <taxon>Metazoa</taxon>
        <taxon>Spiralia</taxon>
        <taxon>Lophotrochozoa</taxon>
        <taxon>Mollusca</taxon>
        <taxon>Bivalvia</taxon>
        <taxon>Autobranchia</taxon>
        <taxon>Pteriomorphia</taxon>
        <taxon>Mytilida</taxon>
        <taxon>Mytiloidea</taxon>
        <taxon>Mytilidae</taxon>
        <taxon>Mytilinae</taxon>
        <taxon>Mytilus</taxon>
    </lineage>
</organism>
<dbReference type="SMART" id="SM00591">
    <property type="entry name" value="RWD"/>
    <property type="match status" value="1"/>
</dbReference>
<sequence>MTDHKEDQVNEIEALESIYPDEIEVLQTDPFHIFNVIIKPTEFEETDETASCTVKFQYVENYPDEAPVFEITDLDNLDDEHEDILNDLINEQISENLGMAMVFTIVSALQEKIAVIIEDRKRQEQEEKEREFREKEEAEQKRFEGTKVSVETFLAWKLKFEAEVNELKAQHMKENPEPKGLSGKEMFMQDAKLDESDVIFLQSEDADVEVDESLFQDMDDLDIEDDEDLDLDNSDGAVD</sequence>
<dbReference type="InterPro" id="IPR040213">
    <property type="entry name" value="GIR2-like"/>
</dbReference>
<gene>
    <name evidence="4" type="ORF">MCOR_17039</name>
</gene>
<dbReference type="Gene3D" id="3.10.110.10">
    <property type="entry name" value="Ubiquitin Conjugating Enzyme"/>
    <property type="match status" value="1"/>
</dbReference>
<keyword evidence="1" id="KW-0175">Coiled coil</keyword>
<evidence type="ECO:0000256" key="1">
    <source>
        <dbReference type="SAM" id="Coils"/>
    </source>
</evidence>
<dbReference type="AlphaFoldDB" id="A0A6J8BB20"/>
<keyword evidence="5" id="KW-1185">Reference proteome</keyword>
<proteinExistence type="predicted"/>
<protein>
    <submittedName>
        <fullName evidence="4">RWD domain-containing protein 1</fullName>
    </submittedName>
</protein>
<dbReference type="PANTHER" id="PTHR12292">
    <property type="entry name" value="RWD DOMAIN-CONTAINING PROTEIN"/>
    <property type="match status" value="1"/>
</dbReference>
<feature type="domain" description="RWD" evidence="3">
    <location>
        <begin position="10"/>
        <end position="116"/>
    </location>
</feature>
<name>A0A6J8BB20_MYTCO</name>
<evidence type="ECO:0000256" key="2">
    <source>
        <dbReference type="SAM" id="MobiDB-lite"/>
    </source>
</evidence>
<evidence type="ECO:0000313" key="5">
    <source>
        <dbReference type="Proteomes" id="UP000507470"/>
    </source>
</evidence>